<feature type="transmembrane region" description="Helical" evidence="9">
    <location>
        <begin position="410"/>
        <end position="429"/>
    </location>
</feature>
<dbReference type="InterPro" id="IPR000175">
    <property type="entry name" value="Na/ntran_symport"/>
</dbReference>
<dbReference type="InterPro" id="IPR037272">
    <property type="entry name" value="SNS_sf"/>
</dbReference>
<reference evidence="12" key="1">
    <citation type="submission" date="2025-08" db="UniProtKB">
        <authorList>
            <consortium name="RefSeq"/>
        </authorList>
    </citation>
    <scope>IDENTIFICATION</scope>
    <source>
        <tissue evidence="12">Gonads</tissue>
    </source>
</reference>
<feature type="disulfide bond" evidence="7">
    <location>
        <begin position="76"/>
        <end position="85"/>
    </location>
</feature>
<evidence type="ECO:0000313" key="12">
    <source>
        <dbReference type="RefSeq" id="XP_013419301.1"/>
    </source>
</evidence>
<feature type="signal peptide" evidence="10">
    <location>
        <begin position="1"/>
        <end position="17"/>
    </location>
</feature>
<dbReference type="KEGG" id="lak:106180002"/>
<dbReference type="PROSITE" id="PS50267">
    <property type="entry name" value="NA_NEUROTRAN_SYMP_3"/>
    <property type="match status" value="1"/>
</dbReference>
<protein>
    <submittedName>
        <fullName evidence="12">Sodium- and chloride-dependent glycine transporter 2</fullName>
    </submittedName>
</protein>
<comment type="subcellular location">
    <subcellularLocation>
        <location evidence="1">Membrane</location>
        <topology evidence="1">Multi-pass membrane protein</topology>
    </subcellularLocation>
</comment>
<evidence type="ECO:0000256" key="9">
    <source>
        <dbReference type="SAM" id="Phobius"/>
    </source>
</evidence>
<evidence type="ECO:0000256" key="1">
    <source>
        <dbReference type="ARBA" id="ARBA00004141"/>
    </source>
</evidence>
<evidence type="ECO:0000313" key="11">
    <source>
        <dbReference type="Proteomes" id="UP000085678"/>
    </source>
</evidence>
<feature type="transmembrane region" description="Helical" evidence="9">
    <location>
        <begin position="271"/>
        <end position="297"/>
    </location>
</feature>
<sequence length="592" mass="67084">MLVLAGIPLMFMELSFGQYASQGVISVWQASPLFQGIGYGMFMVSTFIALYYNMVIAYNIFYLFASFNSDVPWRFCGNEWNTQACGVLNKAAEKNCTAYNGTYFNDTCYSVESHGWDMYNYIQNVSNLTSEEELKRVNPSDEFFHNYVLDITDGFHDMGGVRWQLALCLLLAWTIVGLCLIKGIKSSGKVAYFTAFFPYVVLLVLLIRGLTLPGSVDGIKYYVTPQWHLLGRAKVWSDAAVQIFFSLSPGWGGLITLASYNKFHNNSLRDAFIVGIGDCLTSFFAGFVIFAVIGYMAHDLQVDVTEVVSKGPGLAFIVYPEVVKRLPLSPFWAISFFLMMITLGMGTQFATVNTMHTTLLDLFPEKLRKGHRPTITLTVICGVMYLLGLTMTSKGGLYMLTLMDNYAGTYSLLFIVIAECLALSWSYGSDRFLKNISQMIGRHPGIYWKYLWQYITPCVLLFIMFFTWYDFTPSSYRDYVFPVWADVLGWMVSLTSPLMIPIVATVMIITARRDQRYQHMTLWEIIKMLTRPTEAWGPALEVHRREAAESSTRMVPMVDMNTMNTNNTVEKNNYKNEESDAKEPLTNGAVDA</sequence>
<feature type="compositionally biased region" description="Basic and acidic residues" evidence="8">
    <location>
        <begin position="572"/>
        <end position="583"/>
    </location>
</feature>
<keyword evidence="10" id="KW-0732">Signal</keyword>
<dbReference type="OrthoDB" id="6581954at2759"/>
<evidence type="ECO:0000256" key="2">
    <source>
        <dbReference type="ARBA" id="ARBA00022448"/>
    </source>
</evidence>
<feature type="transmembrane region" description="Helical" evidence="9">
    <location>
        <begin position="450"/>
        <end position="469"/>
    </location>
</feature>
<dbReference type="Proteomes" id="UP000085678">
    <property type="component" value="Unplaced"/>
</dbReference>
<dbReference type="PRINTS" id="PR00176">
    <property type="entry name" value="NANEUSMPORT"/>
</dbReference>
<feature type="transmembrane region" description="Helical" evidence="9">
    <location>
        <begin position="165"/>
        <end position="184"/>
    </location>
</feature>
<dbReference type="InParanoid" id="A0A1S3KAL4"/>
<dbReference type="RefSeq" id="XP_013419301.1">
    <property type="nucleotide sequence ID" value="XM_013563847.1"/>
</dbReference>
<keyword evidence="7" id="KW-1015">Disulfide bond</keyword>
<dbReference type="SUPFAM" id="SSF161070">
    <property type="entry name" value="SNF-like"/>
    <property type="match status" value="1"/>
</dbReference>
<feature type="transmembrane region" description="Helical" evidence="9">
    <location>
        <begin position="331"/>
        <end position="352"/>
    </location>
</feature>
<dbReference type="STRING" id="7574.A0A1S3KAL4"/>
<dbReference type="Pfam" id="PF00209">
    <property type="entry name" value="SNF"/>
    <property type="match status" value="1"/>
</dbReference>
<feature type="transmembrane region" description="Helical" evidence="9">
    <location>
        <begin position="489"/>
        <end position="511"/>
    </location>
</feature>
<accession>A0A1S3KAL4</accession>
<evidence type="ECO:0000256" key="4">
    <source>
        <dbReference type="ARBA" id="ARBA00022989"/>
    </source>
</evidence>
<evidence type="ECO:0000256" key="8">
    <source>
        <dbReference type="SAM" id="MobiDB-lite"/>
    </source>
</evidence>
<evidence type="ECO:0000256" key="5">
    <source>
        <dbReference type="ARBA" id="ARBA00023136"/>
    </source>
</evidence>
<name>A0A1S3KAL4_LINAN</name>
<keyword evidence="6" id="KW-0915">Sodium</keyword>
<dbReference type="GeneID" id="106180002"/>
<organism evidence="11 12">
    <name type="scientific">Lingula anatina</name>
    <name type="common">Brachiopod</name>
    <name type="synonym">Lingula unguis</name>
    <dbReference type="NCBI Taxonomy" id="7574"/>
    <lineage>
        <taxon>Eukaryota</taxon>
        <taxon>Metazoa</taxon>
        <taxon>Spiralia</taxon>
        <taxon>Lophotrochozoa</taxon>
        <taxon>Brachiopoda</taxon>
        <taxon>Linguliformea</taxon>
        <taxon>Lingulata</taxon>
        <taxon>Lingulida</taxon>
        <taxon>Linguloidea</taxon>
        <taxon>Lingulidae</taxon>
        <taxon>Lingula</taxon>
    </lineage>
</organism>
<feature type="transmembrane region" description="Helical" evidence="9">
    <location>
        <begin position="190"/>
        <end position="210"/>
    </location>
</feature>
<feature type="binding site" evidence="6">
    <location>
        <position position="246"/>
    </location>
    <ligand>
        <name>Na(+)</name>
        <dbReference type="ChEBI" id="CHEBI:29101"/>
        <label>1</label>
    </ligand>
</feature>
<feature type="transmembrane region" description="Helical" evidence="9">
    <location>
        <begin position="373"/>
        <end position="390"/>
    </location>
</feature>
<feature type="chain" id="PRO_5010182639" evidence="10">
    <location>
        <begin position="18"/>
        <end position="592"/>
    </location>
</feature>
<evidence type="ECO:0000256" key="6">
    <source>
        <dbReference type="PIRSR" id="PIRSR600175-1"/>
    </source>
</evidence>
<dbReference type="PANTHER" id="PTHR11616">
    <property type="entry name" value="SODIUM/CHLORIDE DEPENDENT TRANSPORTER"/>
    <property type="match status" value="1"/>
</dbReference>
<feature type="binding site" evidence="6">
    <location>
        <position position="343"/>
    </location>
    <ligand>
        <name>Na(+)</name>
        <dbReference type="ChEBI" id="CHEBI:29101"/>
        <label>1</label>
    </ligand>
</feature>
<dbReference type="PANTHER" id="PTHR11616:SF240">
    <property type="entry name" value="BLOATED TUBULES, ISOFORM B-RELATED"/>
    <property type="match status" value="1"/>
</dbReference>
<dbReference type="AlphaFoldDB" id="A0A1S3KAL4"/>
<dbReference type="GO" id="GO:0005886">
    <property type="term" value="C:plasma membrane"/>
    <property type="evidence" value="ECO:0007669"/>
    <property type="project" value="TreeGrafter"/>
</dbReference>
<keyword evidence="3 9" id="KW-0812">Transmembrane</keyword>
<keyword evidence="11" id="KW-1185">Reference proteome</keyword>
<proteinExistence type="predicted"/>
<keyword evidence="6" id="KW-0479">Metal-binding</keyword>
<keyword evidence="4 9" id="KW-1133">Transmembrane helix</keyword>
<dbReference type="GO" id="GO:0046872">
    <property type="term" value="F:metal ion binding"/>
    <property type="evidence" value="ECO:0007669"/>
    <property type="project" value="UniProtKB-KW"/>
</dbReference>
<evidence type="ECO:0000256" key="10">
    <source>
        <dbReference type="SAM" id="SignalP"/>
    </source>
</evidence>
<keyword evidence="2" id="KW-0813">Transport</keyword>
<feature type="region of interest" description="Disordered" evidence="8">
    <location>
        <begin position="566"/>
        <end position="592"/>
    </location>
</feature>
<keyword evidence="5 9" id="KW-0472">Membrane</keyword>
<feature type="transmembrane region" description="Helical" evidence="9">
    <location>
        <begin position="41"/>
        <end position="65"/>
    </location>
</feature>
<evidence type="ECO:0000256" key="7">
    <source>
        <dbReference type="PIRSR" id="PIRSR600175-2"/>
    </source>
</evidence>
<dbReference type="GO" id="GO:0015375">
    <property type="term" value="F:glycine:sodium symporter activity"/>
    <property type="evidence" value="ECO:0007669"/>
    <property type="project" value="TreeGrafter"/>
</dbReference>
<evidence type="ECO:0000256" key="3">
    <source>
        <dbReference type="ARBA" id="ARBA00022692"/>
    </source>
</evidence>
<gene>
    <name evidence="12" type="primary">LOC106180002</name>
</gene>